<dbReference type="PROSITE" id="PS51318">
    <property type="entry name" value="TAT"/>
    <property type="match status" value="1"/>
</dbReference>
<dbReference type="GO" id="GO:0046872">
    <property type="term" value="F:metal ion binding"/>
    <property type="evidence" value="ECO:0007669"/>
    <property type="project" value="UniProtKB-KW"/>
</dbReference>
<dbReference type="GO" id="GO:0051537">
    <property type="term" value="F:2 iron, 2 sulfur cluster binding"/>
    <property type="evidence" value="ECO:0007669"/>
    <property type="project" value="UniProtKB-KW"/>
</dbReference>
<evidence type="ECO:0000256" key="5">
    <source>
        <dbReference type="ARBA" id="ARBA00023014"/>
    </source>
</evidence>
<keyword evidence="6" id="KW-1015">Disulfide bond</keyword>
<dbReference type="OrthoDB" id="9767869at2"/>
<dbReference type="PANTHER" id="PTHR10134">
    <property type="entry name" value="CYTOCHROME B-C1 COMPLEX SUBUNIT RIESKE, MITOCHONDRIAL"/>
    <property type="match status" value="1"/>
</dbReference>
<evidence type="ECO:0000256" key="7">
    <source>
        <dbReference type="SAM" id="Phobius"/>
    </source>
</evidence>
<keyword evidence="3" id="KW-0479">Metal-binding</keyword>
<feature type="domain" description="Rieske" evidence="8">
    <location>
        <begin position="97"/>
        <end position="153"/>
    </location>
</feature>
<dbReference type="NCBIfam" id="TIGR01409">
    <property type="entry name" value="TAT_signal_seq"/>
    <property type="match status" value="1"/>
</dbReference>
<evidence type="ECO:0000256" key="6">
    <source>
        <dbReference type="ARBA" id="ARBA00023157"/>
    </source>
</evidence>
<dbReference type="EMBL" id="NXLQ01000003">
    <property type="protein sequence ID" value="RDU66751.1"/>
    <property type="molecule type" value="Genomic_DNA"/>
</dbReference>
<dbReference type="Pfam" id="PF00355">
    <property type="entry name" value="Rieske"/>
    <property type="match status" value="1"/>
</dbReference>
<evidence type="ECO:0000259" key="8">
    <source>
        <dbReference type="PROSITE" id="PS51296"/>
    </source>
</evidence>
<keyword evidence="10" id="KW-1185">Reference proteome</keyword>
<dbReference type="InterPro" id="IPR019546">
    <property type="entry name" value="TAT_signal_bac_arc"/>
</dbReference>
<proteinExistence type="predicted"/>
<evidence type="ECO:0000313" key="9">
    <source>
        <dbReference type="EMBL" id="RDU66751.1"/>
    </source>
</evidence>
<evidence type="ECO:0000256" key="1">
    <source>
        <dbReference type="ARBA" id="ARBA00022505"/>
    </source>
</evidence>
<evidence type="ECO:0000256" key="4">
    <source>
        <dbReference type="ARBA" id="ARBA00023004"/>
    </source>
</evidence>
<dbReference type="InterPro" id="IPR036922">
    <property type="entry name" value="Rieske_2Fe-2S_sf"/>
</dbReference>
<gene>
    <name evidence="9" type="ORF">CQA53_02995</name>
</gene>
<keyword evidence="7" id="KW-0472">Membrane</keyword>
<name>A0A3D8IQ64_9HELI</name>
<organism evidence="9 10">
    <name type="scientific">Helicobacter didelphidarum</name>
    <dbReference type="NCBI Taxonomy" id="2040648"/>
    <lineage>
        <taxon>Bacteria</taxon>
        <taxon>Pseudomonadati</taxon>
        <taxon>Campylobacterota</taxon>
        <taxon>Epsilonproteobacteria</taxon>
        <taxon>Campylobacterales</taxon>
        <taxon>Helicobacteraceae</taxon>
        <taxon>Helicobacter</taxon>
    </lineage>
</organism>
<keyword evidence="1" id="KW-0500">Molybdenum</keyword>
<keyword evidence="5" id="KW-0411">Iron-sulfur</keyword>
<sequence>MADVKRRDFLGMTLGGVAGVGAIAALVAMKKTWDPLPSVVSAGFTTVDVGGMQEGEIRDTQWRGKPVYIMKKKVGEKILPARDFKLGDAHYSIGIKICTHLGCIPNWKANEEIFHCPCHGGQFTSNGVNVAGTPPPRPFDMPPFAIKGETTLILGESGKEYEAMMASANA</sequence>
<feature type="transmembrane region" description="Helical" evidence="7">
    <location>
        <begin position="9"/>
        <end position="29"/>
    </location>
</feature>
<evidence type="ECO:0000256" key="3">
    <source>
        <dbReference type="ARBA" id="ARBA00022723"/>
    </source>
</evidence>
<comment type="caution">
    <text evidence="9">The sequence shown here is derived from an EMBL/GenBank/DDBJ whole genome shotgun (WGS) entry which is preliminary data.</text>
</comment>
<dbReference type="InterPro" id="IPR017941">
    <property type="entry name" value="Rieske_2Fe-2S"/>
</dbReference>
<keyword evidence="2" id="KW-0001">2Fe-2S</keyword>
<protein>
    <submittedName>
        <fullName evidence="9">Ubiquinol-cytochrome c reductase iron-sulfur subunit</fullName>
    </submittedName>
</protein>
<evidence type="ECO:0000313" key="10">
    <source>
        <dbReference type="Proteomes" id="UP000256379"/>
    </source>
</evidence>
<dbReference type="Proteomes" id="UP000256379">
    <property type="component" value="Unassembled WGS sequence"/>
</dbReference>
<keyword evidence="7" id="KW-0812">Transmembrane</keyword>
<dbReference type="AlphaFoldDB" id="A0A3D8IQ64"/>
<dbReference type="PROSITE" id="PS51296">
    <property type="entry name" value="RIESKE"/>
    <property type="match status" value="1"/>
</dbReference>
<dbReference type="InterPro" id="IPR006311">
    <property type="entry name" value="TAT_signal"/>
</dbReference>
<keyword evidence="7" id="KW-1133">Transmembrane helix</keyword>
<dbReference type="RefSeq" id="WP_115542537.1">
    <property type="nucleotide sequence ID" value="NZ_NXLQ01000003.1"/>
</dbReference>
<evidence type="ECO:0000256" key="2">
    <source>
        <dbReference type="ARBA" id="ARBA00022714"/>
    </source>
</evidence>
<keyword evidence="4" id="KW-0408">Iron</keyword>
<dbReference type="SUPFAM" id="SSF50022">
    <property type="entry name" value="ISP domain"/>
    <property type="match status" value="1"/>
</dbReference>
<dbReference type="InterPro" id="IPR014349">
    <property type="entry name" value="Rieske_Fe-S_prot"/>
</dbReference>
<reference evidence="9 10" key="1">
    <citation type="submission" date="2018-04" db="EMBL/GenBank/DDBJ databases">
        <title>Novel Campyloabacter and Helicobacter Species and Strains.</title>
        <authorList>
            <person name="Mannion A.J."/>
            <person name="Shen Z."/>
            <person name="Fox J.G."/>
        </authorList>
    </citation>
    <scope>NUCLEOTIDE SEQUENCE [LARGE SCALE GENOMIC DNA]</scope>
    <source>
        <strain evidence="9 10">MIT 17-337</strain>
    </source>
</reference>
<accession>A0A3D8IQ64</accession>
<dbReference type="Gene3D" id="2.102.10.10">
    <property type="entry name" value="Rieske [2Fe-2S] iron-sulphur domain"/>
    <property type="match status" value="1"/>
</dbReference>